<dbReference type="InterPro" id="IPR051608">
    <property type="entry name" value="RQC_Subunit_NEMF"/>
</dbReference>
<dbReference type="AlphaFoldDB" id="A0A7X2T353"/>
<dbReference type="InterPro" id="IPR008532">
    <property type="entry name" value="NFACT_RNA-bd"/>
</dbReference>
<protein>
    <submittedName>
        <fullName evidence="2">Fibronectin/fibrinogen-binding protein</fullName>
    </submittedName>
</protein>
<accession>A0A7X2T353</accession>
<dbReference type="PANTHER" id="PTHR15239:SF6">
    <property type="entry name" value="RIBOSOME QUALITY CONTROL COMPLEX SUBUNIT NEMF"/>
    <property type="match status" value="1"/>
</dbReference>
<dbReference type="Gene3D" id="2.30.310.10">
    <property type="entry name" value="ibrinogen binding protein from staphylococcus aureus domain"/>
    <property type="match status" value="1"/>
</dbReference>
<evidence type="ECO:0000313" key="3">
    <source>
        <dbReference type="Proteomes" id="UP000470082"/>
    </source>
</evidence>
<comment type="caution">
    <text evidence="2">The sequence shown here is derived from an EMBL/GenBank/DDBJ whole genome shotgun (WGS) entry which is preliminary data.</text>
</comment>
<proteinExistence type="predicted"/>
<dbReference type="GO" id="GO:1990112">
    <property type="term" value="C:RQC complex"/>
    <property type="evidence" value="ECO:0007669"/>
    <property type="project" value="TreeGrafter"/>
</dbReference>
<dbReference type="GO" id="GO:0072344">
    <property type="term" value="P:rescue of stalled ribosome"/>
    <property type="evidence" value="ECO:0007669"/>
    <property type="project" value="TreeGrafter"/>
</dbReference>
<dbReference type="Proteomes" id="UP000470082">
    <property type="component" value="Unassembled WGS sequence"/>
</dbReference>
<feature type="domain" description="NFACT RNA-binding" evidence="1">
    <location>
        <begin position="425"/>
        <end position="510"/>
    </location>
</feature>
<dbReference type="GO" id="GO:0000049">
    <property type="term" value="F:tRNA binding"/>
    <property type="evidence" value="ECO:0007669"/>
    <property type="project" value="TreeGrafter"/>
</dbReference>
<dbReference type="EMBL" id="VUMM01000001">
    <property type="protein sequence ID" value="MSS00663.1"/>
    <property type="molecule type" value="Genomic_DNA"/>
</dbReference>
<organism evidence="2 3">
    <name type="scientific">Floccifex porci</name>
    <dbReference type="NCBI Taxonomy" id="2606629"/>
    <lineage>
        <taxon>Bacteria</taxon>
        <taxon>Bacillati</taxon>
        <taxon>Bacillota</taxon>
        <taxon>Erysipelotrichia</taxon>
        <taxon>Erysipelotrichales</taxon>
        <taxon>Erysipelotrichaceae</taxon>
        <taxon>Floccifex</taxon>
    </lineage>
</organism>
<dbReference type="PANTHER" id="PTHR15239">
    <property type="entry name" value="NUCLEAR EXPORT MEDIATOR FACTOR NEMF"/>
    <property type="match status" value="1"/>
</dbReference>
<sequence length="543" mass="63862">MALDGLLLHTITNQLKNMVPCKIGKIQNISEEEIQIHLHNPEYGNQKLVINVHSNTNRIYITESITTTLNSPSNFVMVLRKNISQGTIESIEQIDYDRILCLTITSYNEFQDLVKHKLYIELMGKYANILLVKENRIIDALKRIPVYENSKRLIHPGAIYSLPDPGVKQDPLHPVSIDFEQSLVKQVYGFSPLLSNEFQYRINQLHEDYGSIIKDLLQSDSLYVYESDFHCIECKHLHKPYRKFPLMNGLSILYKEDETKIRLKEQCGDVFKAVQKEKNKNIRKLPKLNKSLEESFNYQKYQEYGDLLFCYMNEIEKEKVVILPSFTDGTDVKIPIDMRYDLKENANKYYQKYHKMKRSQIVLKQQIENCKKEIDYFTQLEEQLMHCSIEDAMEIREELTQQKILKPKNIKKKKKNKPNILHLKFDNYDIYAGKNNIQNNYITHRLAHKQDLWFHVKDYHGSHVLLKSEEYNEENIRLCANLSAYFSKGKESSSVPVDYCTVSQLKKVPGSKIGFVTMKSYKTIYIDPEPEKIETIIKTYRVR</sequence>
<reference evidence="2 3" key="1">
    <citation type="submission" date="2019-08" db="EMBL/GenBank/DDBJ databases">
        <title>In-depth cultivation of the pig gut microbiome towards novel bacterial diversity and tailored functional studies.</title>
        <authorList>
            <person name="Wylensek D."/>
            <person name="Hitch T.C.A."/>
            <person name="Clavel T."/>
        </authorList>
    </citation>
    <scope>NUCLEOTIDE SEQUENCE [LARGE SCALE GENOMIC DNA]</scope>
    <source>
        <strain evidence="2 3">LKV-178-WT-2G</strain>
    </source>
</reference>
<dbReference type="Pfam" id="PF05833">
    <property type="entry name" value="NFACT_N"/>
    <property type="match status" value="1"/>
</dbReference>
<keyword evidence="3" id="KW-1185">Reference proteome</keyword>
<dbReference type="RefSeq" id="WP_154459135.1">
    <property type="nucleotide sequence ID" value="NZ_VUMM01000001.1"/>
</dbReference>
<name>A0A7X2T353_9FIRM</name>
<dbReference type="GO" id="GO:0043023">
    <property type="term" value="F:ribosomal large subunit binding"/>
    <property type="evidence" value="ECO:0007669"/>
    <property type="project" value="TreeGrafter"/>
</dbReference>
<evidence type="ECO:0000313" key="2">
    <source>
        <dbReference type="EMBL" id="MSS00663.1"/>
    </source>
</evidence>
<evidence type="ECO:0000259" key="1">
    <source>
        <dbReference type="Pfam" id="PF05670"/>
    </source>
</evidence>
<dbReference type="Pfam" id="PF05670">
    <property type="entry name" value="NFACT-R_1"/>
    <property type="match status" value="1"/>
</dbReference>
<gene>
    <name evidence="2" type="ORF">FYJ50_00780</name>
</gene>